<keyword evidence="4" id="KW-0804">Transcription</keyword>
<dbReference type="InterPro" id="IPR050536">
    <property type="entry name" value="DtxR_MntR_Metal-Reg"/>
</dbReference>
<dbReference type="GO" id="GO:0046914">
    <property type="term" value="F:transition metal ion binding"/>
    <property type="evidence" value="ECO:0007669"/>
    <property type="project" value="InterPro"/>
</dbReference>
<dbReference type="SMART" id="SM00347">
    <property type="entry name" value="HTH_MARR"/>
    <property type="match status" value="1"/>
</dbReference>
<dbReference type="EMBL" id="BARW01003008">
    <property type="protein sequence ID" value="GAI62319.1"/>
    <property type="molecule type" value="Genomic_DNA"/>
</dbReference>
<reference evidence="6" key="1">
    <citation type="journal article" date="2014" name="Front. Microbiol.">
        <title>High frequency of phylogenetically diverse reductive dehalogenase-homologous genes in deep subseafloor sedimentary metagenomes.</title>
        <authorList>
            <person name="Kawai M."/>
            <person name="Futagami T."/>
            <person name="Toyoda A."/>
            <person name="Takaki Y."/>
            <person name="Nishi S."/>
            <person name="Hori S."/>
            <person name="Arai W."/>
            <person name="Tsubouchi T."/>
            <person name="Morono Y."/>
            <person name="Uchiyama I."/>
            <person name="Ito T."/>
            <person name="Fujiyama A."/>
            <person name="Inagaki F."/>
            <person name="Takami H."/>
        </authorList>
    </citation>
    <scope>NUCLEOTIDE SEQUENCE</scope>
    <source>
        <strain evidence="6">Expedition CK06-06</strain>
    </source>
</reference>
<comment type="caution">
    <text evidence="6">The sequence shown here is derived from an EMBL/GenBank/DDBJ whole genome shotgun (WGS) entry which is preliminary data.</text>
</comment>
<dbReference type="GO" id="GO:0046983">
    <property type="term" value="F:protein dimerization activity"/>
    <property type="evidence" value="ECO:0007669"/>
    <property type="project" value="InterPro"/>
</dbReference>
<gene>
    <name evidence="6" type="ORF">S12H4_07951</name>
</gene>
<feature type="domain" description="HTH dtxR-type" evidence="5">
    <location>
        <begin position="21"/>
        <end position="77"/>
    </location>
</feature>
<dbReference type="Pfam" id="PF02742">
    <property type="entry name" value="Fe_dep_repr_C"/>
    <property type="match status" value="1"/>
</dbReference>
<evidence type="ECO:0000256" key="1">
    <source>
        <dbReference type="ARBA" id="ARBA00007871"/>
    </source>
</evidence>
<name>X1S3D4_9ZZZZ</name>
<evidence type="ECO:0000313" key="6">
    <source>
        <dbReference type="EMBL" id="GAI62319.1"/>
    </source>
</evidence>
<dbReference type="AlphaFoldDB" id="X1S3D4"/>
<protein>
    <recommendedName>
        <fullName evidence="5">HTH dtxR-type domain-containing protein</fullName>
    </recommendedName>
</protein>
<organism evidence="6">
    <name type="scientific">marine sediment metagenome</name>
    <dbReference type="NCBI Taxonomy" id="412755"/>
    <lineage>
        <taxon>unclassified sequences</taxon>
        <taxon>metagenomes</taxon>
        <taxon>ecological metagenomes</taxon>
    </lineage>
</organism>
<dbReference type="InterPro" id="IPR036390">
    <property type="entry name" value="WH_DNA-bd_sf"/>
</dbReference>
<evidence type="ECO:0000259" key="5">
    <source>
        <dbReference type="PROSITE" id="PS50944"/>
    </source>
</evidence>
<dbReference type="GO" id="GO:0003677">
    <property type="term" value="F:DNA binding"/>
    <property type="evidence" value="ECO:0007669"/>
    <property type="project" value="UniProtKB-KW"/>
</dbReference>
<evidence type="ECO:0000256" key="4">
    <source>
        <dbReference type="ARBA" id="ARBA00023163"/>
    </source>
</evidence>
<dbReference type="SMART" id="SM00529">
    <property type="entry name" value="HTH_DTXR"/>
    <property type="match status" value="1"/>
</dbReference>
<dbReference type="InterPro" id="IPR000835">
    <property type="entry name" value="HTH_MarR-typ"/>
</dbReference>
<dbReference type="InterPro" id="IPR036388">
    <property type="entry name" value="WH-like_DNA-bd_sf"/>
</dbReference>
<sequence length="138" mass="16022">MTSNTKSTGEISEIPESYQRYIDVIYTISKKKRGGWVTNKGIAESLQVEPASVSGMLEKLKKKGLIKWEPRKSIRLTDKGKMYAQQLEEIETVLHTFFKEVLKIDDEELVEKISCEIEHHITRDVKESFKAFLSKYHK</sequence>
<proteinExistence type="inferred from homology"/>
<dbReference type="Gene3D" id="1.10.10.10">
    <property type="entry name" value="Winged helix-like DNA-binding domain superfamily/Winged helix DNA-binding domain"/>
    <property type="match status" value="1"/>
</dbReference>
<accession>X1S3D4</accession>
<dbReference type="Pfam" id="PF01325">
    <property type="entry name" value="Fe_dep_repress"/>
    <property type="match status" value="1"/>
</dbReference>
<dbReference type="GO" id="GO:0003700">
    <property type="term" value="F:DNA-binding transcription factor activity"/>
    <property type="evidence" value="ECO:0007669"/>
    <property type="project" value="InterPro"/>
</dbReference>
<keyword evidence="2" id="KW-0805">Transcription regulation</keyword>
<dbReference type="InterPro" id="IPR022687">
    <property type="entry name" value="HTH_DTXR"/>
</dbReference>
<dbReference type="SUPFAM" id="SSF46785">
    <property type="entry name" value="Winged helix' DNA-binding domain"/>
    <property type="match status" value="1"/>
</dbReference>
<evidence type="ECO:0000256" key="3">
    <source>
        <dbReference type="ARBA" id="ARBA00023125"/>
    </source>
</evidence>
<dbReference type="Gene3D" id="1.10.60.10">
    <property type="entry name" value="Iron dependent repressor, metal binding and dimerisation domain"/>
    <property type="match status" value="1"/>
</dbReference>
<dbReference type="InterPro" id="IPR001367">
    <property type="entry name" value="Fe_dep_repressor"/>
</dbReference>
<dbReference type="PANTHER" id="PTHR33238:SF7">
    <property type="entry name" value="IRON-DEPENDENT TRANSCRIPTIONAL REGULATOR"/>
    <property type="match status" value="1"/>
</dbReference>
<dbReference type="InterPro" id="IPR022689">
    <property type="entry name" value="Iron_dep_repressor"/>
</dbReference>
<dbReference type="PROSITE" id="PS50944">
    <property type="entry name" value="HTH_DTXR"/>
    <property type="match status" value="1"/>
</dbReference>
<keyword evidence="3" id="KW-0238">DNA-binding</keyword>
<dbReference type="InterPro" id="IPR036421">
    <property type="entry name" value="Fe_dep_repressor_sf"/>
</dbReference>
<comment type="similarity">
    <text evidence="1">Belongs to the DtxR/MntR family.</text>
</comment>
<evidence type="ECO:0000256" key="2">
    <source>
        <dbReference type="ARBA" id="ARBA00023015"/>
    </source>
</evidence>
<dbReference type="PANTHER" id="PTHR33238">
    <property type="entry name" value="IRON (METAL) DEPENDENT REPRESSOR, DTXR FAMILY"/>
    <property type="match status" value="1"/>
</dbReference>